<dbReference type="InterPro" id="IPR009327">
    <property type="entry name" value="Cupin_DUF985"/>
</dbReference>
<protein>
    <recommendedName>
        <fullName evidence="1">DUF985 domain-containing protein</fullName>
    </recommendedName>
</protein>
<comment type="caution">
    <text evidence="2">The sequence shown here is derived from an EMBL/GenBank/DDBJ whole genome shotgun (WGS) entry which is preliminary data.</text>
</comment>
<dbReference type="InterPro" id="IPR039935">
    <property type="entry name" value="YML079W-like"/>
</dbReference>
<keyword evidence="3" id="KW-1185">Reference proteome</keyword>
<reference evidence="2 3" key="1">
    <citation type="journal article" date="2019" name="Front. Genet.">
        <title>Whole-Genome Sequencing of the Opportunistic Yeast Pathogen Candida inconspicua Uncovers Its Hybrid Origin.</title>
        <authorList>
            <person name="Mixao V."/>
            <person name="Hansen A.P."/>
            <person name="Saus E."/>
            <person name="Boekhout T."/>
            <person name="Lass-Florl C."/>
            <person name="Gabaldon T."/>
        </authorList>
    </citation>
    <scope>NUCLEOTIDE SEQUENCE [LARGE SCALE GENOMIC DNA]</scope>
    <source>
        <strain evidence="2 3">CBS 180</strain>
    </source>
</reference>
<dbReference type="OrthoDB" id="6614653at2759"/>
<accession>A0A4T0X391</accession>
<proteinExistence type="predicted"/>
<feature type="domain" description="DUF985" evidence="1">
    <location>
        <begin position="23"/>
        <end position="174"/>
    </location>
</feature>
<dbReference type="InterPro" id="IPR014710">
    <property type="entry name" value="RmlC-like_jellyroll"/>
</dbReference>
<dbReference type="SUPFAM" id="SSF51182">
    <property type="entry name" value="RmlC-like cupins"/>
    <property type="match status" value="1"/>
</dbReference>
<dbReference type="InterPro" id="IPR011051">
    <property type="entry name" value="RmlC_Cupin_sf"/>
</dbReference>
<organism evidence="2 3">
    <name type="scientific">Pichia inconspicua</name>
    <dbReference type="NCBI Taxonomy" id="52247"/>
    <lineage>
        <taxon>Eukaryota</taxon>
        <taxon>Fungi</taxon>
        <taxon>Dikarya</taxon>
        <taxon>Ascomycota</taxon>
        <taxon>Saccharomycotina</taxon>
        <taxon>Pichiomycetes</taxon>
        <taxon>Pichiales</taxon>
        <taxon>Pichiaceae</taxon>
        <taxon>Pichia</taxon>
    </lineage>
</organism>
<dbReference type="Gene3D" id="2.60.120.10">
    <property type="entry name" value="Jelly Rolls"/>
    <property type="match status" value="1"/>
</dbReference>
<dbReference type="CDD" id="cd06121">
    <property type="entry name" value="cupin_YML079wp"/>
    <property type="match status" value="1"/>
</dbReference>
<dbReference type="PANTHER" id="PTHR33387">
    <property type="entry name" value="RMLC-LIKE JELLY ROLL FOLD PROTEIN"/>
    <property type="match status" value="1"/>
</dbReference>
<sequence>MLLILEPQYKNRGICKESDLVVELATNLQLDKHPNGGYFKETDRPGERVLARQINLSTGSLTNYPIKRNASSLIHFLMTCESPIGKFHTNVTSRTIHILQKGSGIYVLIKPNGDIESFKVGFKKGERTQWVVEPGTFKGCYLIPESGIGSESNSDCMLVSEVVVPGFDFEDMVFLNKEKLIEKIGEKEAESLQFLL</sequence>
<dbReference type="Pfam" id="PF06172">
    <property type="entry name" value="Cupin_5"/>
    <property type="match status" value="1"/>
</dbReference>
<dbReference type="EMBL" id="SELW01000280">
    <property type="protein sequence ID" value="TID29645.1"/>
    <property type="molecule type" value="Genomic_DNA"/>
</dbReference>
<evidence type="ECO:0000259" key="1">
    <source>
        <dbReference type="Pfam" id="PF06172"/>
    </source>
</evidence>
<evidence type="ECO:0000313" key="2">
    <source>
        <dbReference type="EMBL" id="TID29645.1"/>
    </source>
</evidence>
<name>A0A4T0X391_9ASCO</name>
<evidence type="ECO:0000313" key="3">
    <source>
        <dbReference type="Proteomes" id="UP000307173"/>
    </source>
</evidence>
<gene>
    <name evidence="2" type="ORF">CANINC_001764</name>
</gene>
<dbReference type="PANTHER" id="PTHR33387:SF3">
    <property type="entry name" value="DUF985 DOMAIN-CONTAINING PROTEIN"/>
    <property type="match status" value="1"/>
</dbReference>
<dbReference type="Proteomes" id="UP000307173">
    <property type="component" value="Unassembled WGS sequence"/>
</dbReference>
<dbReference type="AlphaFoldDB" id="A0A4T0X391"/>